<dbReference type="Pfam" id="PF06429">
    <property type="entry name" value="Flg_bbr_C"/>
    <property type="match status" value="1"/>
</dbReference>
<proteinExistence type="inferred from homology"/>
<feature type="domain" description="Flagellar basal body rod protein N-terminal" evidence="5">
    <location>
        <begin position="7"/>
        <end position="37"/>
    </location>
</feature>
<keyword evidence="7" id="KW-0282">Flagellum</keyword>
<evidence type="ECO:0000256" key="1">
    <source>
        <dbReference type="ARBA" id="ARBA00004117"/>
    </source>
</evidence>
<dbReference type="EMBL" id="NTHN02000006">
    <property type="protein sequence ID" value="MCT4369765.1"/>
    <property type="molecule type" value="Genomic_DNA"/>
</dbReference>
<evidence type="ECO:0000313" key="7">
    <source>
        <dbReference type="EMBL" id="MCT4369765.1"/>
    </source>
</evidence>
<dbReference type="PANTHER" id="PTHR30435">
    <property type="entry name" value="FLAGELLAR PROTEIN"/>
    <property type="match status" value="1"/>
</dbReference>
<comment type="caution">
    <text evidence="7">The sequence shown here is derived from an EMBL/GenBank/DDBJ whole genome shotgun (WGS) entry which is preliminary data.</text>
</comment>
<reference evidence="8" key="1">
    <citation type="submission" date="2023-07" db="EMBL/GenBank/DDBJ databases">
        <title>Yangia mangrovi SAOS 153D genome.</title>
        <authorList>
            <person name="Verma A."/>
            <person name="Pal Y."/>
            <person name="Sundharam S."/>
            <person name="Bisht B."/>
            <person name="Srinivasan K."/>
        </authorList>
    </citation>
    <scope>NUCLEOTIDE SEQUENCE [LARGE SCALE GENOMIC DNA]</scope>
    <source>
        <strain evidence="8">SAOS 153D</strain>
    </source>
</reference>
<dbReference type="InterPro" id="IPR019776">
    <property type="entry name" value="Flagellar_basal_body_rod_CS"/>
</dbReference>
<dbReference type="InterPro" id="IPR020013">
    <property type="entry name" value="Flagellar_FlgE/F/G"/>
</dbReference>
<comment type="subcellular location">
    <subcellularLocation>
        <location evidence="1 4">Bacterial flagellum basal body</location>
    </subcellularLocation>
</comment>
<protein>
    <recommendedName>
        <fullName evidence="4">Flagellar hook protein FlgE</fullName>
    </recommendedName>
</protein>
<dbReference type="Proteomes" id="UP000217448">
    <property type="component" value="Unassembled WGS sequence"/>
</dbReference>
<keyword evidence="8" id="KW-1185">Reference proteome</keyword>
<dbReference type="InterPro" id="IPR037058">
    <property type="entry name" value="Falgellar_hook_FlgE_sf"/>
</dbReference>
<dbReference type="SUPFAM" id="SSF117143">
    <property type="entry name" value="Flagellar hook protein flgE"/>
    <property type="match status" value="1"/>
</dbReference>
<name>A0ABT2KHD0_9RHOB</name>
<dbReference type="PROSITE" id="PS00588">
    <property type="entry name" value="FLAGELLA_BB_ROD"/>
    <property type="match status" value="1"/>
</dbReference>
<dbReference type="Pfam" id="PF00460">
    <property type="entry name" value="Flg_bb_rod"/>
    <property type="match status" value="1"/>
</dbReference>
<accession>A0ABT2KHD0</accession>
<evidence type="ECO:0000259" key="5">
    <source>
        <dbReference type="Pfam" id="PF00460"/>
    </source>
</evidence>
<evidence type="ECO:0000256" key="2">
    <source>
        <dbReference type="ARBA" id="ARBA00009677"/>
    </source>
</evidence>
<gene>
    <name evidence="7" type="ORF">CLG85_005190</name>
</gene>
<evidence type="ECO:0000256" key="3">
    <source>
        <dbReference type="ARBA" id="ARBA00023143"/>
    </source>
</evidence>
<comment type="similarity">
    <text evidence="2 4">Belongs to the flagella basal body rod proteins family.</text>
</comment>
<organism evidence="7 8">
    <name type="scientific">Alloyangia mangrovi</name>
    <dbReference type="NCBI Taxonomy" id="1779329"/>
    <lineage>
        <taxon>Bacteria</taxon>
        <taxon>Pseudomonadati</taxon>
        <taxon>Pseudomonadota</taxon>
        <taxon>Alphaproteobacteria</taxon>
        <taxon>Rhodobacterales</taxon>
        <taxon>Roseobacteraceae</taxon>
        <taxon>Alloyangia</taxon>
    </lineage>
</organism>
<dbReference type="NCBIfam" id="TIGR03506">
    <property type="entry name" value="FlgEFG_subfam"/>
    <property type="match status" value="1"/>
</dbReference>
<keyword evidence="7" id="KW-0969">Cilium</keyword>
<dbReference type="PANTHER" id="PTHR30435:SF1">
    <property type="entry name" value="FLAGELLAR HOOK PROTEIN FLGE"/>
    <property type="match status" value="1"/>
</dbReference>
<dbReference type="InterPro" id="IPR001444">
    <property type="entry name" value="Flag_bb_rod_N"/>
</dbReference>
<dbReference type="InterPro" id="IPR010930">
    <property type="entry name" value="Flg_bb/hook_C_dom"/>
</dbReference>
<sequence length="548" mass="57428">MTISSSLNAGVSGLTANASRLAAISDNIANSSTYGYRRAETEFNALVMTDGGRSYTAGGVMSSNMRVIDQKGSLVTTGNATDLAVRGRGMLPVVGGPQYQANPTEPELLLTSTGSFRINEEGYLANELGYFLMGWPADIDGTIPNFPRDTVDGLEPVRFSLNLQGDPTTAVEMSLNLPATATMSDSEGSSETLSVEYFDNLGVSQNIAMTFTPTVPATGMSNEWTIVMTDSASAGAVIGEYVVTFDDTRAAGGKISAVTTVSGGAYDATTGKMTVTVDGGPIEVDIGAVGDSIGLSQLSNSFAPISIAKDGSPVGNMVSVEVDENGFVNALYDSGVSKTLYQIPLADLPNPNGMIPMDNQTFKPSPESGSYFLWDAGDGPTGDIKSYAREESTTDVAHELTDMIQTQRAYSSNAKVIQTVALSLALATLLPVEISPCVLARFILMVLRVCSATIAPLFVRMLDMFFSSLNVALCAIPVSGLDPLSGRTLSGGADLCRAERGETSRDVVLTKQPGALPPCAIQPWMPAHPREGGLKPSLSQPRICPGVG</sequence>
<evidence type="ECO:0000256" key="4">
    <source>
        <dbReference type="RuleBase" id="RU362116"/>
    </source>
</evidence>
<comment type="function">
    <text evidence="4">A flexible structure which links the flagellar filament to the drive apparatus in the basal body.</text>
</comment>
<dbReference type="InterPro" id="IPR037925">
    <property type="entry name" value="FlgE/F/G-like"/>
</dbReference>
<dbReference type="Gene3D" id="2.60.98.20">
    <property type="entry name" value="Flagellar hook protein FlgE"/>
    <property type="match status" value="1"/>
</dbReference>
<keyword evidence="7" id="KW-0966">Cell projection</keyword>
<keyword evidence="3 4" id="KW-0975">Bacterial flagellum</keyword>
<evidence type="ECO:0000259" key="6">
    <source>
        <dbReference type="Pfam" id="PF06429"/>
    </source>
</evidence>
<evidence type="ECO:0000313" key="8">
    <source>
        <dbReference type="Proteomes" id="UP000217448"/>
    </source>
</evidence>
<feature type="domain" description="Flagellar basal-body/hook protein C-terminal" evidence="6">
    <location>
        <begin position="390"/>
        <end position="420"/>
    </location>
</feature>